<organism evidence="1">
    <name type="scientific">marine sediment metagenome</name>
    <dbReference type="NCBI Taxonomy" id="412755"/>
    <lineage>
        <taxon>unclassified sequences</taxon>
        <taxon>metagenomes</taxon>
        <taxon>ecological metagenomes</taxon>
    </lineage>
</organism>
<comment type="caution">
    <text evidence="1">The sequence shown here is derived from an EMBL/GenBank/DDBJ whole genome shotgun (WGS) entry which is preliminary data.</text>
</comment>
<dbReference type="AlphaFoldDB" id="A0A0F9A8G9"/>
<name>A0A0F9A8G9_9ZZZZ</name>
<sequence>MAIKKHREHKTGKFEFKGFVNLEFTPDERQAMGDWLDTFNDSASDSIAVLTEAMYKVGFSYDDHNEAYSITITCKYRSSPYFGYCFVLRHSDITRGINILRRVYDTLLVDGLYNMQTGADKYDW</sequence>
<protein>
    <submittedName>
        <fullName evidence="1">Uncharacterized protein</fullName>
    </submittedName>
</protein>
<accession>A0A0F9A8G9</accession>
<dbReference type="EMBL" id="LAZR01043950">
    <property type="protein sequence ID" value="KKL05849.1"/>
    <property type="molecule type" value="Genomic_DNA"/>
</dbReference>
<proteinExistence type="predicted"/>
<gene>
    <name evidence="1" type="ORF">LCGC14_2601930</name>
</gene>
<reference evidence="1" key="1">
    <citation type="journal article" date="2015" name="Nature">
        <title>Complex archaea that bridge the gap between prokaryotes and eukaryotes.</title>
        <authorList>
            <person name="Spang A."/>
            <person name="Saw J.H."/>
            <person name="Jorgensen S.L."/>
            <person name="Zaremba-Niedzwiedzka K."/>
            <person name="Martijn J."/>
            <person name="Lind A.E."/>
            <person name="van Eijk R."/>
            <person name="Schleper C."/>
            <person name="Guy L."/>
            <person name="Ettema T.J."/>
        </authorList>
    </citation>
    <scope>NUCLEOTIDE SEQUENCE</scope>
</reference>
<evidence type="ECO:0000313" key="1">
    <source>
        <dbReference type="EMBL" id="KKL05849.1"/>
    </source>
</evidence>